<feature type="signal peptide" evidence="4">
    <location>
        <begin position="1"/>
        <end position="20"/>
    </location>
</feature>
<gene>
    <name evidence="6" type="ORF">PG2T_08160</name>
</gene>
<feature type="chain" id="PRO_5008446237" description="Peptidyl-prolyl cis-trans isomerase" evidence="4">
    <location>
        <begin position="21"/>
        <end position="196"/>
    </location>
</feature>
<comment type="similarity">
    <text evidence="1 4">Belongs to the cyclophilin-type PPIase family.</text>
</comment>
<comment type="catalytic activity">
    <reaction evidence="4">
        <text>[protein]-peptidylproline (omega=180) = [protein]-peptidylproline (omega=0)</text>
        <dbReference type="Rhea" id="RHEA:16237"/>
        <dbReference type="Rhea" id="RHEA-COMP:10747"/>
        <dbReference type="Rhea" id="RHEA-COMP:10748"/>
        <dbReference type="ChEBI" id="CHEBI:83833"/>
        <dbReference type="ChEBI" id="CHEBI:83834"/>
        <dbReference type="EC" id="5.2.1.8"/>
    </reaction>
</comment>
<organism evidence="6 7">
    <name type="scientific">Immundisolibacter cernigliae</name>
    <dbReference type="NCBI Taxonomy" id="1810504"/>
    <lineage>
        <taxon>Bacteria</taxon>
        <taxon>Pseudomonadati</taxon>
        <taxon>Pseudomonadota</taxon>
        <taxon>Gammaproteobacteria</taxon>
        <taxon>Immundisolibacterales</taxon>
        <taxon>Immundisolibacteraceae</taxon>
        <taxon>Immundisolibacter</taxon>
    </lineage>
</organism>
<evidence type="ECO:0000256" key="2">
    <source>
        <dbReference type="ARBA" id="ARBA00023110"/>
    </source>
</evidence>
<proteinExistence type="inferred from homology"/>
<dbReference type="PROSITE" id="PS00170">
    <property type="entry name" value="CSA_PPIASE_1"/>
    <property type="match status" value="1"/>
</dbReference>
<evidence type="ECO:0000313" key="7">
    <source>
        <dbReference type="Proteomes" id="UP000092952"/>
    </source>
</evidence>
<dbReference type="Gene3D" id="2.40.100.10">
    <property type="entry name" value="Cyclophilin-like"/>
    <property type="match status" value="1"/>
</dbReference>
<dbReference type="EMBL" id="CP014671">
    <property type="protein sequence ID" value="ANX04155.1"/>
    <property type="molecule type" value="Genomic_DNA"/>
</dbReference>
<dbReference type="InParanoid" id="A0A1B1YTQ9"/>
<feature type="domain" description="PPIase cyclophilin-type" evidence="5">
    <location>
        <begin position="33"/>
        <end position="191"/>
    </location>
</feature>
<protein>
    <recommendedName>
        <fullName evidence="4">Peptidyl-prolyl cis-trans isomerase</fullName>
        <shortName evidence="4">PPIase</shortName>
        <ecNumber evidence="4">5.2.1.8</ecNumber>
    </recommendedName>
</protein>
<dbReference type="EC" id="5.2.1.8" evidence="4"/>
<evidence type="ECO:0000256" key="3">
    <source>
        <dbReference type="ARBA" id="ARBA00023235"/>
    </source>
</evidence>
<dbReference type="InterPro" id="IPR020892">
    <property type="entry name" value="Cyclophilin-type_PPIase_CS"/>
</dbReference>
<reference evidence="7" key="1">
    <citation type="submission" date="2016-03" db="EMBL/GenBank/DDBJ databases">
        <title>Complete genome sequence of Solimmundus cernigliae, representing a novel lineage of polycyclic aromatic hydrocarbon degraders within the Gammaproteobacteria.</title>
        <authorList>
            <person name="Singleton D.R."/>
            <person name="Dickey A.N."/>
            <person name="Scholl E.H."/>
            <person name="Wright F.A."/>
            <person name="Aitken M.D."/>
        </authorList>
    </citation>
    <scope>NUCLEOTIDE SEQUENCE [LARGE SCALE GENOMIC DNA]</scope>
    <source>
        <strain evidence="7">TR3.2</strain>
    </source>
</reference>
<dbReference type="GO" id="GO:0003755">
    <property type="term" value="F:peptidyl-prolyl cis-trans isomerase activity"/>
    <property type="evidence" value="ECO:0007669"/>
    <property type="project" value="UniProtKB-UniRule"/>
</dbReference>
<dbReference type="RefSeq" id="WP_068804094.1">
    <property type="nucleotide sequence ID" value="NZ_CP014671.1"/>
</dbReference>
<keyword evidence="3 4" id="KW-0413">Isomerase</keyword>
<dbReference type="InterPro" id="IPR002130">
    <property type="entry name" value="Cyclophilin-type_PPIase_dom"/>
</dbReference>
<dbReference type="OrthoDB" id="9807797at2"/>
<dbReference type="PROSITE" id="PS50072">
    <property type="entry name" value="CSA_PPIASE_2"/>
    <property type="match status" value="1"/>
</dbReference>
<sequence>MPLRLLLSLVLGLLPLAAPAKEATAMPVNVVLETNLGAITLELYPDKAPKTVANFTDYVRAGHYNGTVFHRVIPNFMAQGGGFTADLQQKSTNTPITNEADNGLQNLRGTIAMARTGEPHSASAQFFINVADNAFLNFSAPTRQGWGYAVFGKVTAGMDVVDAMVALPTGAAGPFGSDVPKQAVVIESARVLDAAE</sequence>
<dbReference type="PANTHER" id="PTHR43246">
    <property type="entry name" value="PEPTIDYL-PROLYL CIS-TRANS ISOMERASE CYP38, CHLOROPLASTIC"/>
    <property type="match status" value="1"/>
</dbReference>
<dbReference type="InterPro" id="IPR044665">
    <property type="entry name" value="E_coli_cyclophilin_A-like"/>
</dbReference>
<dbReference type="STRING" id="1810504.PG2T_08160"/>
<name>A0A1B1YTQ9_9GAMM</name>
<keyword evidence="7" id="KW-1185">Reference proteome</keyword>
<dbReference type="CDD" id="cd01920">
    <property type="entry name" value="cyclophilin_EcCYP_like"/>
    <property type="match status" value="1"/>
</dbReference>
<evidence type="ECO:0000259" key="5">
    <source>
        <dbReference type="PROSITE" id="PS50072"/>
    </source>
</evidence>
<evidence type="ECO:0000256" key="4">
    <source>
        <dbReference type="RuleBase" id="RU363019"/>
    </source>
</evidence>
<dbReference type="Pfam" id="PF00160">
    <property type="entry name" value="Pro_isomerase"/>
    <property type="match status" value="1"/>
</dbReference>
<dbReference type="InterPro" id="IPR029000">
    <property type="entry name" value="Cyclophilin-like_dom_sf"/>
</dbReference>
<keyword evidence="2 4" id="KW-0697">Rotamase</keyword>
<dbReference type="Proteomes" id="UP000092952">
    <property type="component" value="Chromosome"/>
</dbReference>
<keyword evidence="4" id="KW-0732">Signal</keyword>
<dbReference type="AlphaFoldDB" id="A0A1B1YTQ9"/>
<dbReference type="FunCoup" id="A0A1B1YTQ9">
    <property type="interactions" value="424"/>
</dbReference>
<comment type="function">
    <text evidence="4">PPIases accelerate the folding of proteins. It catalyzes the cis-trans isomerization of proline imidic peptide bonds in oligopeptides.</text>
</comment>
<dbReference type="SUPFAM" id="SSF50891">
    <property type="entry name" value="Cyclophilin-like"/>
    <property type="match status" value="1"/>
</dbReference>
<dbReference type="PRINTS" id="PR00153">
    <property type="entry name" value="CSAPPISMRASE"/>
</dbReference>
<accession>A0A1B1YTQ9</accession>
<evidence type="ECO:0000313" key="6">
    <source>
        <dbReference type="EMBL" id="ANX04155.1"/>
    </source>
</evidence>
<dbReference type="KEGG" id="gbi:PG2T_08160"/>
<evidence type="ECO:0000256" key="1">
    <source>
        <dbReference type="ARBA" id="ARBA00007365"/>
    </source>
</evidence>
<dbReference type="GO" id="GO:0006457">
    <property type="term" value="P:protein folding"/>
    <property type="evidence" value="ECO:0007669"/>
    <property type="project" value="InterPro"/>
</dbReference>